<protein>
    <submittedName>
        <fullName evidence="1">Uncharacterized protein</fullName>
    </submittedName>
</protein>
<dbReference type="Proteomes" id="UP000799757">
    <property type="component" value="Unassembled WGS sequence"/>
</dbReference>
<sequence length="109" mass="11983">MLHTSLRFAHYAYISRSIIPRTPRVTQAAEKLPPSASLQVQMLTVMCILHDAISINTMGPEHCRNAFFFRIQNASKQIFLPSLCFSGIAGCICELWGTALGTTTPGRAS</sequence>
<accession>A0A6A6XB66</accession>
<keyword evidence="2" id="KW-1185">Reference proteome</keyword>
<dbReference type="AlphaFoldDB" id="A0A6A6XB66"/>
<proteinExistence type="predicted"/>
<evidence type="ECO:0000313" key="2">
    <source>
        <dbReference type="Proteomes" id="UP000799757"/>
    </source>
</evidence>
<evidence type="ECO:0000313" key="1">
    <source>
        <dbReference type="EMBL" id="KAF2793491.1"/>
    </source>
</evidence>
<name>A0A6A6XB66_9PLEO</name>
<reference evidence="1" key="1">
    <citation type="journal article" date="2020" name="Stud. Mycol.">
        <title>101 Dothideomycetes genomes: a test case for predicting lifestyles and emergence of pathogens.</title>
        <authorList>
            <person name="Haridas S."/>
            <person name="Albert R."/>
            <person name="Binder M."/>
            <person name="Bloem J."/>
            <person name="Labutti K."/>
            <person name="Salamov A."/>
            <person name="Andreopoulos B."/>
            <person name="Baker S."/>
            <person name="Barry K."/>
            <person name="Bills G."/>
            <person name="Bluhm B."/>
            <person name="Cannon C."/>
            <person name="Castanera R."/>
            <person name="Culley D."/>
            <person name="Daum C."/>
            <person name="Ezra D."/>
            <person name="Gonzalez J."/>
            <person name="Henrissat B."/>
            <person name="Kuo A."/>
            <person name="Liang C."/>
            <person name="Lipzen A."/>
            <person name="Lutzoni F."/>
            <person name="Magnuson J."/>
            <person name="Mondo S."/>
            <person name="Nolan M."/>
            <person name="Ohm R."/>
            <person name="Pangilinan J."/>
            <person name="Park H.-J."/>
            <person name="Ramirez L."/>
            <person name="Alfaro M."/>
            <person name="Sun H."/>
            <person name="Tritt A."/>
            <person name="Yoshinaga Y."/>
            <person name="Zwiers L.-H."/>
            <person name="Turgeon B."/>
            <person name="Goodwin S."/>
            <person name="Spatafora J."/>
            <person name="Crous P."/>
            <person name="Grigoriev I."/>
        </authorList>
    </citation>
    <scope>NUCLEOTIDE SEQUENCE</scope>
    <source>
        <strain evidence="1">CBS 109.77</strain>
    </source>
</reference>
<organism evidence="1 2">
    <name type="scientific">Melanomma pulvis-pyrius CBS 109.77</name>
    <dbReference type="NCBI Taxonomy" id="1314802"/>
    <lineage>
        <taxon>Eukaryota</taxon>
        <taxon>Fungi</taxon>
        <taxon>Dikarya</taxon>
        <taxon>Ascomycota</taxon>
        <taxon>Pezizomycotina</taxon>
        <taxon>Dothideomycetes</taxon>
        <taxon>Pleosporomycetidae</taxon>
        <taxon>Pleosporales</taxon>
        <taxon>Melanommataceae</taxon>
        <taxon>Melanomma</taxon>
    </lineage>
</organism>
<gene>
    <name evidence="1" type="ORF">K505DRAFT_39032</name>
</gene>
<dbReference type="EMBL" id="MU001925">
    <property type="protein sequence ID" value="KAF2793491.1"/>
    <property type="molecule type" value="Genomic_DNA"/>
</dbReference>